<protein>
    <recommendedName>
        <fullName evidence="3">Transcriptional regulator, AbiEi antitoxin, Type IV TA system</fullName>
    </recommendedName>
</protein>
<organism evidence="1 2">
    <name type="scientific">Renibacterium salmoninarum (strain ATCC 33209 / DSM 20767 / JCM 11484 / NBRC 15589 / NCIMB 2235)</name>
    <dbReference type="NCBI Taxonomy" id="288705"/>
    <lineage>
        <taxon>Bacteria</taxon>
        <taxon>Bacillati</taxon>
        <taxon>Actinomycetota</taxon>
        <taxon>Actinomycetes</taxon>
        <taxon>Micrococcales</taxon>
        <taxon>Micrococcaceae</taxon>
        <taxon>Renibacterium</taxon>
    </lineage>
</organism>
<dbReference type="AlphaFoldDB" id="A9WRF7"/>
<reference evidence="2" key="1">
    <citation type="journal article" date="2008" name="J. Bacteriol.">
        <title>Genome sequence of the fish pathogen Renibacterium salmoninarum suggests reductive evolution away from an environmental Arthrobacter ancestor.</title>
        <authorList>
            <person name="Wiens G.D."/>
            <person name="Rockey D.D."/>
            <person name="Wu Z."/>
            <person name="Chang J."/>
            <person name="Levy R."/>
            <person name="Crane S."/>
            <person name="Chen D.S."/>
            <person name="Capri G.R."/>
            <person name="Burnett J.R."/>
            <person name="Sudheesh P.S."/>
            <person name="Schipma M.J."/>
            <person name="Burd H."/>
            <person name="Bhattacharyya A."/>
            <person name="Rhodes L.D."/>
            <person name="Kaul R."/>
            <person name="Strom M.S."/>
        </authorList>
    </citation>
    <scope>NUCLEOTIDE SEQUENCE [LARGE SCALE GENOMIC DNA]</scope>
    <source>
        <strain evidence="2">ATCC 33209 / DSM 20767 / JCM 11484 / NBRC 15589 / NCIMB 2235</strain>
    </source>
</reference>
<sequence>MKLNSFPMDDLRKLLISPSDDPLAEGRARRLLGAAKTGTLHRLRYAKYVEAETWVTLDSGEKHRLKMHAVNASAKHCAPICSGESAAILWGLPVAALPEHVQINISPGSGQRSAGLARRRIFPTIEPGPWEIDGLAVTGKIQTAVELALRQQFPSALAAMDRLLNIEPLAAEQFSHPVLAPQVIEAILKLPSKTKMRRELAVVDLAVAESGSVGESISRANMHLAGLPTPTLQKRFDDTDGLIWYTDFDWQEFGVAGELDGRVKYRNPEYLRGRDPSEVVIAEKEREDRLRALGLTVVRWTWETANDPRRLATKLRAAGVKTQLR</sequence>
<dbReference type="Proteomes" id="UP000002007">
    <property type="component" value="Chromosome"/>
</dbReference>
<proteinExistence type="predicted"/>
<accession>A9WRF7</accession>
<evidence type="ECO:0000313" key="1">
    <source>
        <dbReference type="EMBL" id="ABY24239.1"/>
    </source>
</evidence>
<name>A9WRF7_RENSM</name>
<keyword evidence="2" id="KW-1185">Reference proteome</keyword>
<dbReference type="eggNOG" id="COG5340">
    <property type="taxonomic scope" value="Bacteria"/>
</dbReference>
<dbReference type="STRING" id="288705.RSal33209_2513"/>
<dbReference type="EMBL" id="CP000910">
    <property type="protein sequence ID" value="ABY24239.1"/>
    <property type="molecule type" value="Genomic_DNA"/>
</dbReference>
<evidence type="ECO:0000313" key="2">
    <source>
        <dbReference type="Proteomes" id="UP000002007"/>
    </source>
</evidence>
<dbReference type="HOGENOM" id="CLU_052626_4_2_11"/>
<evidence type="ECO:0008006" key="3">
    <source>
        <dbReference type="Google" id="ProtNLM"/>
    </source>
</evidence>
<gene>
    <name evidence="1" type="ordered locus">RSal33209_2513</name>
</gene>
<dbReference type="KEGG" id="rsa:RSal33209_2513"/>